<name>A0ACB9MPN5_9MYRT</name>
<evidence type="ECO:0000313" key="2">
    <source>
        <dbReference type="Proteomes" id="UP001057402"/>
    </source>
</evidence>
<sequence length="181" mass="20490">MDDDDSRVTHSTPHKPCLCSNYDIDWGRASKVPIRYRAKGLPGHCSPIPDKSAHVAAECIAGSLNDEIVDKASSSDQSNPEFSYWLMKHLGTVPKDCNISSATIREEELLDSLLLLYHMGLAPNFKQASHYASHQSQFISLLEDTDKQIREQAFGEKLKRLKEVKNGYWEEIANCVRHFAW</sequence>
<evidence type="ECO:0000313" key="1">
    <source>
        <dbReference type="EMBL" id="KAI4325890.1"/>
    </source>
</evidence>
<protein>
    <submittedName>
        <fullName evidence="1">Uncharacterized protein</fullName>
    </submittedName>
</protein>
<dbReference type="Proteomes" id="UP001057402">
    <property type="component" value="Chromosome 9"/>
</dbReference>
<gene>
    <name evidence="1" type="ORF">MLD38_031254</name>
</gene>
<keyword evidence="2" id="KW-1185">Reference proteome</keyword>
<proteinExistence type="predicted"/>
<accession>A0ACB9MPN5</accession>
<dbReference type="EMBL" id="CM042888">
    <property type="protein sequence ID" value="KAI4325890.1"/>
    <property type="molecule type" value="Genomic_DNA"/>
</dbReference>
<organism evidence="1 2">
    <name type="scientific">Melastoma candidum</name>
    <dbReference type="NCBI Taxonomy" id="119954"/>
    <lineage>
        <taxon>Eukaryota</taxon>
        <taxon>Viridiplantae</taxon>
        <taxon>Streptophyta</taxon>
        <taxon>Embryophyta</taxon>
        <taxon>Tracheophyta</taxon>
        <taxon>Spermatophyta</taxon>
        <taxon>Magnoliopsida</taxon>
        <taxon>eudicotyledons</taxon>
        <taxon>Gunneridae</taxon>
        <taxon>Pentapetalae</taxon>
        <taxon>rosids</taxon>
        <taxon>malvids</taxon>
        <taxon>Myrtales</taxon>
        <taxon>Melastomataceae</taxon>
        <taxon>Melastomatoideae</taxon>
        <taxon>Melastomateae</taxon>
        <taxon>Melastoma</taxon>
    </lineage>
</organism>
<reference evidence="2" key="1">
    <citation type="journal article" date="2023" name="Front. Plant Sci.">
        <title>Chromosomal-level genome assembly of Melastoma candidum provides insights into trichome evolution.</title>
        <authorList>
            <person name="Zhong Y."/>
            <person name="Wu W."/>
            <person name="Sun C."/>
            <person name="Zou P."/>
            <person name="Liu Y."/>
            <person name="Dai S."/>
            <person name="Zhou R."/>
        </authorList>
    </citation>
    <scope>NUCLEOTIDE SEQUENCE [LARGE SCALE GENOMIC DNA]</scope>
</reference>
<comment type="caution">
    <text evidence="1">The sequence shown here is derived from an EMBL/GenBank/DDBJ whole genome shotgun (WGS) entry which is preliminary data.</text>
</comment>